<dbReference type="Proteomes" id="UP001207337">
    <property type="component" value="Unassembled WGS sequence"/>
</dbReference>
<organism evidence="3 4">
    <name type="scientific">Fodinibius salicampi</name>
    <dbReference type="NCBI Taxonomy" id="1920655"/>
    <lineage>
        <taxon>Bacteria</taxon>
        <taxon>Pseudomonadati</taxon>
        <taxon>Balneolota</taxon>
        <taxon>Balneolia</taxon>
        <taxon>Balneolales</taxon>
        <taxon>Balneolaceae</taxon>
        <taxon>Fodinibius</taxon>
    </lineage>
</organism>
<dbReference type="EMBL" id="JAJNDC010000001">
    <property type="protein sequence ID" value="MCW9712552.1"/>
    <property type="molecule type" value="Genomic_DNA"/>
</dbReference>
<dbReference type="PANTHER" id="PTHR16026">
    <property type="entry name" value="CARTILAGE ACIDIC PROTEIN 1"/>
    <property type="match status" value="1"/>
</dbReference>
<gene>
    <name evidence="3" type="ORF">LQ318_06525</name>
</gene>
<dbReference type="SUPFAM" id="SSF69318">
    <property type="entry name" value="Integrin alpha N-terminal domain"/>
    <property type="match status" value="1"/>
</dbReference>
<dbReference type="InterPro" id="IPR027039">
    <property type="entry name" value="Crtac1"/>
</dbReference>
<dbReference type="InterPro" id="IPR011519">
    <property type="entry name" value="UnbV_ASPIC"/>
</dbReference>
<reference evidence="3 4" key="1">
    <citation type="submission" date="2021-11" db="EMBL/GenBank/DDBJ databases">
        <title>Aliifidinibius sp. nov., a new bacterium isolated from saline soil.</title>
        <authorList>
            <person name="Galisteo C."/>
            <person name="De La Haba R."/>
            <person name="Sanchez-Porro C."/>
            <person name="Ventosa A."/>
        </authorList>
    </citation>
    <scope>NUCLEOTIDE SEQUENCE [LARGE SCALE GENOMIC DNA]</scope>
    <source>
        <strain evidence="3 4">KACC 190600</strain>
    </source>
</reference>
<evidence type="ECO:0000313" key="3">
    <source>
        <dbReference type="EMBL" id="MCW9712552.1"/>
    </source>
</evidence>
<dbReference type="InterPro" id="IPR028994">
    <property type="entry name" value="Integrin_alpha_N"/>
</dbReference>
<dbReference type="InterPro" id="IPR013517">
    <property type="entry name" value="FG-GAP"/>
</dbReference>
<dbReference type="Gene3D" id="2.130.10.130">
    <property type="entry name" value="Integrin alpha, N-terminal"/>
    <property type="match status" value="2"/>
</dbReference>
<evidence type="ECO:0000313" key="4">
    <source>
        <dbReference type="Proteomes" id="UP001207337"/>
    </source>
</evidence>
<keyword evidence="1" id="KW-0732">Signal</keyword>
<accession>A0ABT3PXG7</accession>
<feature type="domain" description="ASPIC/UnbV" evidence="2">
    <location>
        <begin position="510"/>
        <end position="576"/>
    </location>
</feature>
<dbReference type="PANTHER" id="PTHR16026:SF0">
    <property type="entry name" value="CARTILAGE ACIDIC PROTEIN 1"/>
    <property type="match status" value="1"/>
</dbReference>
<dbReference type="Pfam" id="PF13517">
    <property type="entry name" value="FG-GAP_3"/>
    <property type="match status" value="2"/>
</dbReference>
<name>A0ABT3PXG7_9BACT</name>
<evidence type="ECO:0000259" key="2">
    <source>
        <dbReference type="Pfam" id="PF07593"/>
    </source>
</evidence>
<proteinExistence type="predicted"/>
<comment type="caution">
    <text evidence="3">The sequence shown here is derived from an EMBL/GenBank/DDBJ whole genome shotgun (WGS) entry which is preliminary data.</text>
</comment>
<sequence length="580" mass="63771">MDNQLMNNGTLPTKVKVFGTLFLFAQLLFAINNYGPHELPVLNLVFDEPWISAEETNRNALSAEAGQTFTFEDITKQAGLNNFKRAKVNSSNPSYLEVMAGGMAVGDVDGDDYEDIFFISMPSFDEHSDETVSPPSLYKNMGDSTFKDITEEMGLSDIKGYAQGVLFFDYNNDGRQDLYIASYDGGQLFRNNGNTFTDVTEVSGLNLKGLCGEYPCLSAAASAADYNRDGHLDLFIVNNVGWDVNNPEHYGERQLFPAFFDAQESFLFKSNGDGTFTNVTKESGVNNEGGKGLSAVWLDFSNNGWPDLYVANDLSRNRLYLNNEDGTFAELGAVAKVNEVKSSMGVNTADFNNSGSFDLVTTNLEGSMISLFRNYGDLRFDYATNYSGLNPSRRSSGWGIEFADFNHSGHLDLVMAAGPVWDVNPTGTENLFFRNQGNGRFEDATHSSGTFQNNNVSRGLALIDILNNGKPDLVISNIDGGSPQLLLNSTQNQNHWLKLKLEGTVSNRDAIGARVTLEQTDGHIIIQEVKAGGSYQSSSTKSLFFGLGKEEVKQLSIRWPSGHTQNLKDIPVDTTLHIIE</sequence>
<protein>
    <submittedName>
        <fullName evidence="3">CRTAC1 family protein</fullName>
    </submittedName>
</protein>
<evidence type="ECO:0000256" key="1">
    <source>
        <dbReference type="ARBA" id="ARBA00022729"/>
    </source>
</evidence>
<dbReference type="Pfam" id="PF07593">
    <property type="entry name" value="UnbV_ASPIC"/>
    <property type="match status" value="1"/>
</dbReference>
<keyword evidence="4" id="KW-1185">Reference proteome</keyword>
<dbReference type="RefSeq" id="WP_265788601.1">
    <property type="nucleotide sequence ID" value="NZ_BAABRS010000001.1"/>
</dbReference>